<dbReference type="AlphaFoldDB" id="A0A165F6K9"/>
<protein>
    <submittedName>
        <fullName evidence="2">Uncharacterized protein</fullName>
    </submittedName>
</protein>
<dbReference type="STRING" id="1314785.A0A165F6K9"/>
<evidence type="ECO:0000313" key="3">
    <source>
        <dbReference type="Proteomes" id="UP000076871"/>
    </source>
</evidence>
<name>A0A165F6K9_9APHY</name>
<accession>A0A165F6K9</accession>
<dbReference type="Proteomes" id="UP000076871">
    <property type="component" value="Unassembled WGS sequence"/>
</dbReference>
<keyword evidence="3" id="KW-1185">Reference proteome</keyword>
<evidence type="ECO:0000256" key="1">
    <source>
        <dbReference type="SAM" id="MobiDB-lite"/>
    </source>
</evidence>
<dbReference type="EMBL" id="KV427615">
    <property type="protein sequence ID" value="KZT08494.1"/>
    <property type="molecule type" value="Genomic_DNA"/>
</dbReference>
<proteinExistence type="predicted"/>
<feature type="region of interest" description="Disordered" evidence="1">
    <location>
        <begin position="45"/>
        <end position="65"/>
    </location>
</feature>
<sequence length="487" mass="54013">MLFAAAHLSVQQIVSIANNPALATIHAHSAKLRSKSSTGASPLNLTGWSAKSKLDPLPPPRRPTGKRLKILKMRRRADPSPQDDPLAFYATLHEQGLSLFKDTNLEYATPILVAVAEKKKDKIARLLVQDILSNWHHVGQTYCSIMLENILLLMQQNFLDKEQVTALARRSPFFRPAHINDTLATLLIGVLADARAQSELDEVRHRPHKAAELLMFIACDLTAAGTRLRSMEIVNALVETHSVPSSVVYHANLMSTDFSLIIMTMSVHSVLHLGWRSTAEGLSASSRTSPLLVWLMTHLTKKIKKAHLARQLATHVLEAQIPLPVLDRERFIGLVASRGSQRMHACFGSGAMLYVVSLFTRFAKREGSTLLDNAEEEDKLRDSEVVDVAVSVPLEGADEAFPPRELSWPAQGPRLESAKVSFDWKNASISRFMVPRQASPSVKPHQTLARQGLPTIPRHVWEPPRVRTHVRQTSGLSWKVGKGTQLG</sequence>
<reference evidence="2 3" key="1">
    <citation type="journal article" date="2016" name="Mol. Biol. Evol.">
        <title>Comparative Genomics of Early-Diverging Mushroom-Forming Fungi Provides Insights into the Origins of Lignocellulose Decay Capabilities.</title>
        <authorList>
            <person name="Nagy L.G."/>
            <person name="Riley R."/>
            <person name="Tritt A."/>
            <person name="Adam C."/>
            <person name="Daum C."/>
            <person name="Floudas D."/>
            <person name="Sun H."/>
            <person name="Yadav J.S."/>
            <person name="Pangilinan J."/>
            <person name="Larsson K.H."/>
            <person name="Matsuura K."/>
            <person name="Barry K."/>
            <person name="Labutti K."/>
            <person name="Kuo R."/>
            <person name="Ohm R.A."/>
            <person name="Bhattacharya S.S."/>
            <person name="Shirouzu T."/>
            <person name="Yoshinaga Y."/>
            <person name="Martin F.M."/>
            <person name="Grigoriev I.V."/>
            <person name="Hibbett D.S."/>
        </authorList>
    </citation>
    <scope>NUCLEOTIDE SEQUENCE [LARGE SCALE GENOMIC DNA]</scope>
    <source>
        <strain evidence="2 3">93-53</strain>
    </source>
</reference>
<dbReference type="InParanoid" id="A0A165F6K9"/>
<dbReference type="GeneID" id="63829379"/>
<evidence type="ECO:0000313" key="2">
    <source>
        <dbReference type="EMBL" id="KZT08494.1"/>
    </source>
</evidence>
<organism evidence="2 3">
    <name type="scientific">Laetiporus sulphureus 93-53</name>
    <dbReference type="NCBI Taxonomy" id="1314785"/>
    <lineage>
        <taxon>Eukaryota</taxon>
        <taxon>Fungi</taxon>
        <taxon>Dikarya</taxon>
        <taxon>Basidiomycota</taxon>
        <taxon>Agaricomycotina</taxon>
        <taxon>Agaricomycetes</taxon>
        <taxon>Polyporales</taxon>
        <taxon>Laetiporus</taxon>
    </lineage>
</organism>
<dbReference type="RefSeq" id="XP_040766234.1">
    <property type="nucleotide sequence ID" value="XM_040912351.1"/>
</dbReference>
<gene>
    <name evidence="2" type="ORF">LAESUDRAFT_757730</name>
</gene>